<evidence type="ECO:0000313" key="2">
    <source>
        <dbReference type="Proteomes" id="UP000318538"/>
    </source>
</evidence>
<evidence type="ECO:0000313" key="1">
    <source>
        <dbReference type="EMBL" id="QDT04975.1"/>
    </source>
</evidence>
<proteinExistence type="predicted"/>
<organism evidence="1 2">
    <name type="scientific">Rubripirellula lacrimiformis</name>
    <dbReference type="NCBI Taxonomy" id="1930273"/>
    <lineage>
        <taxon>Bacteria</taxon>
        <taxon>Pseudomonadati</taxon>
        <taxon>Planctomycetota</taxon>
        <taxon>Planctomycetia</taxon>
        <taxon>Pirellulales</taxon>
        <taxon>Pirellulaceae</taxon>
        <taxon>Rubripirellula</taxon>
    </lineage>
</organism>
<accession>A0A517NCW4</accession>
<gene>
    <name evidence="1" type="ORF">K227x_33730</name>
</gene>
<sequence>MHPDPAVNVAVGAAVNVVGLDTTDGVEYVECVVNTCGADANVLLDAEHPPRQVAFCALASLPMTQADNADNTITEHFHPNFIFNS</sequence>
<dbReference type="Proteomes" id="UP000318538">
    <property type="component" value="Chromosome"/>
</dbReference>
<name>A0A517NCW4_9BACT</name>
<dbReference type="EMBL" id="CP036525">
    <property type="protein sequence ID" value="QDT04975.1"/>
    <property type="molecule type" value="Genomic_DNA"/>
</dbReference>
<protein>
    <submittedName>
        <fullName evidence="1">Uncharacterized protein</fullName>
    </submittedName>
</protein>
<reference evidence="1 2" key="1">
    <citation type="submission" date="2019-02" db="EMBL/GenBank/DDBJ databases">
        <title>Deep-cultivation of Planctomycetes and their phenomic and genomic characterization uncovers novel biology.</title>
        <authorList>
            <person name="Wiegand S."/>
            <person name="Jogler M."/>
            <person name="Boedeker C."/>
            <person name="Pinto D."/>
            <person name="Vollmers J."/>
            <person name="Rivas-Marin E."/>
            <person name="Kohn T."/>
            <person name="Peeters S.H."/>
            <person name="Heuer A."/>
            <person name="Rast P."/>
            <person name="Oberbeckmann S."/>
            <person name="Bunk B."/>
            <person name="Jeske O."/>
            <person name="Meyerdierks A."/>
            <person name="Storesund J.E."/>
            <person name="Kallscheuer N."/>
            <person name="Luecker S."/>
            <person name="Lage O.M."/>
            <person name="Pohl T."/>
            <person name="Merkel B.J."/>
            <person name="Hornburger P."/>
            <person name="Mueller R.-W."/>
            <person name="Bruemmer F."/>
            <person name="Labrenz M."/>
            <person name="Spormann A.M."/>
            <person name="Op den Camp H."/>
            <person name="Overmann J."/>
            <person name="Amann R."/>
            <person name="Jetten M.S.M."/>
            <person name="Mascher T."/>
            <person name="Medema M.H."/>
            <person name="Devos D.P."/>
            <person name="Kaster A.-K."/>
            <person name="Ovreas L."/>
            <person name="Rohde M."/>
            <person name="Galperin M.Y."/>
            <person name="Jogler C."/>
        </authorList>
    </citation>
    <scope>NUCLEOTIDE SEQUENCE [LARGE SCALE GENOMIC DNA]</scope>
    <source>
        <strain evidence="1 2">K22_7</strain>
    </source>
</reference>
<dbReference type="AlphaFoldDB" id="A0A517NCW4"/>
<dbReference type="KEGG" id="rlc:K227x_33730"/>
<keyword evidence="2" id="KW-1185">Reference proteome</keyword>
<dbReference type="RefSeq" id="WP_145170836.1">
    <property type="nucleotide sequence ID" value="NZ_CP036525.1"/>
</dbReference>